<dbReference type="Pfam" id="PF04199">
    <property type="entry name" value="Cyclase"/>
    <property type="match status" value="1"/>
</dbReference>
<dbReference type="GO" id="GO:0004061">
    <property type="term" value="F:arylformamidase activity"/>
    <property type="evidence" value="ECO:0007669"/>
    <property type="project" value="InterPro"/>
</dbReference>
<evidence type="ECO:0000313" key="3">
    <source>
        <dbReference type="EMBL" id="RDW69684.1"/>
    </source>
</evidence>
<dbReference type="Proteomes" id="UP000256645">
    <property type="component" value="Unassembled WGS sequence"/>
</dbReference>
<gene>
    <name evidence="3" type="ORF">BP6252_08704</name>
</gene>
<dbReference type="PANTHER" id="PTHR34861:SF11">
    <property type="entry name" value="CYCLASE"/>
    <property type="match status" value="1"/>
</dbReference>
<feature type="region of interest" description="Disordered" evidence="2">
    <location>
        <begin position="269"/>
        <end position="288"/>
    </location>
</feature>
<evidence type="ECO:0008006" key="5">
    <source>
        <dbReference type="Google" id="ProtNLM"/>
    </source>
</evidence>
<dbReference type="AlphaFoldDB" id="A0A3D8R777"/>
<comment type="similarity">
    <text evidence="1">Belongs to the Cyclase 1 superfamily.</text>
</comment>
<dbReference type="InterPro" id="IPR037175">
    <property type="entry name" value="KFase_sf"/>
</dbReference>
<protein>
    <recommendedName>
        <fullName evidence="5">Cyclase</fullName>
    </recommendedName>
</protein>
<feature type="region of interest" description="Disordered" evidence="2">
    <location>
        <begin position="1"/>
        <end position="21"/>
    </location>
</feature>
<dbReference type="Gene3D" id="3.50.30.50">
    <property type="entry name" value="Putative cyclase"/>
    <property type="match status" value="1"/>
</dbReference>
<evidence type="ECO:0000256" key="2">
    <source>
        <dbReference type="SAM" id="MobiDB-lite"/>
    </source>
</evidence>
<dbReference type="PANTHER" id="PTHR34861">
    <property type="match status" value="1"/>
</dbReference>
<reference evidence="3 4" key="1">
    <citation type="journal article" date="2018" name="IMA Fungus">
        <title>IMA Genome-F 9: Draft genome sequence of Annulohypoxylon stygium, Aspergillus mulundensis, Berkeleyomyces basicola (syn. Thielaviopsis basicola), Ceratocystis smalleyi, two Cercospora beticola strains, Coleophoma cylindrospora, Fusarium fracticaudum, Phialophora cf. hyalina, and Morchella septimelata.</title>
        <authorList>
            <person name="Wingfield B.D."/>
            <person name="Bills G.F."/>
            <person name="Dong Y."/>
            <person name="Huang W."/>
            <person name="Nel W.J."/>
            <person name="Swalarsk-Parry B.S."/>
            <person name="Vaghefi N."/>
            <person name="Wilken P.M."/>
            <person name="An Z."/>
            <person name="de Beer Z.W."/>
            <person name="De Vos L."/>
            <person name="Chen L."/>
            <person name="Duong T.A."/>
            <person name="Gao Y."/>
            <person name="Hammerbacher A."/>
            <person name="Kikkert J.R."/>
            <person name="Li Y."/>
            <person name="Li H."/>
            <person name="Li K."/>
            <person name="Li Q."/>
            <person name="Liu X."/>
            <person name="Ma X."/>
            <person name="Naidoo K."/>
            <person name="Pethybridge S.J."/>
            <person name="Sun J."/>
            <person name="Steenkamp E.T."/>
            <person name="van der Nest M.A."/>
            <person name="van Wyk S."/>
            <person name="Wingfield M.J."/>
            <person name="Xiong C."/>
            <person name="Yue Q."/>
            <person name="Zhang X."/>
        </authorList>
    </citation>
    <scope>NUCLEOTIDE SEQUENCE [LARGE SCALE GENOMIC DNA]</scope>
    <source>
        <strain evidence="3 4">BP6252</strain>
    </source>
</reference>
<comment type="caution">
    <text evidence="3">The sequence shown here is derived from an EMBL/GenBank/DDBJ whole genome shotgun (WGS) entry which is preliminary data.</text>
</comment>
<accession>A0A3D8R777</accession>
<evidence type="ECO:0000313" key="4">
    <source>
        <dbReference type="Proteomes" id="UP000256645"/>
    </source>
</evidence>
<dbReference type="GO" id="GO:0019441">
    <property type="term" value="P:L-tryptophan catabolic process to kynurenine"/>
    <property type="evidence" value="ECO:0007669"/>
    <property type="project" value="InterPro"/>
</dbReference>
<dbReference type="InterPro" id="IPR007325">
    <property type="entry name" value="KFase/CYL"/>
</dbReference>
<keyword evidence="4" id="KW-1185">Reference proteome</keyword>
<dbReference type="OrthoDB" id="5396at2759"/>
<dbReference type="EMBL" id="PDLM01000009">
    <property type="protein sequence ID" value="RDW69684.1"/>
    <property type="molecule type" value="Genomic_DNA"/>
</dbReference>
<evidence type="ECO:0000256" key="1">
    <source>
        <dbReference type="ARBA" id="ARBA00007865"/>
    </source>
</evidence>
<organism evidence="3 4">
    <name type="scientific">Coleophoma cylindrospora</name>
    <dbReference type="NCBI Taxonomy" id="1849047"/>
    <lineage>
        <taxon>Eukaryota</taxon>
        <taxon>Fungi</taxon>
        <taxon>Dikarya</taxon>
        <taxon>Ascomycota</taxon>
        <taxon>Pezizomycotina</taxon>
        <taxon>Leotiomycetes</taxon>
        <taxon>Helotiales</taxon>
        <taxon>Dermateaceae</taxon>
        <taxon>Coleophoma</taxon>
    </lineage>
</organism>
<proteinExistence type="inferred from homology"/>
<name>A0A3D8R777_9HELO</name>
<sequence length="288" mass="31511">MAGSNSKNPTSGQRRPKFAELPLDPSYPAHAAWGIYGMDDELGTLNLLTPERTVAAAKEIKTGTRVGLNWGLEHMDYTGGFREILKHEILQIGENCNDDRLEFNTQTSSQWDGLRHWGFDDGRFYNGLTQSEILDRRNSTLGIHAWNREGIVGRGVLLDFVAYAARKGIAYDPVRFYAIPLETIQQMAVESHVEFRTGDIVLLRTGKVHDGVPTGGAEGERRNHGAAAVPVSRDGGLARSRRLALGHGDRSRGGRLSWLRELAADQACDASDPAGGIGPAHRGDVCAR</sequence>
<feature type="compositionally biased region" description="Polar residues" evidence="2">
    <location>
        <begin position="1"/>
        <end position="13"/>
    </location>
</feature>
<dbReference type="SUPFAM" id="SSF102198">
    <property type="entry name" value="Putative cyclase"/>
    <property type="match status" value="1"/>
</dbReference>